<reference evidence="1 2" key="1">
    <citation type="submission" date="2019-11" db="EMBL/GenBank/DDBJ databases">
        <title>Gracilibacillus salitolerans sp. nov., a moderate halophile isolated from a saline soil in northwest China.</title>
        <authorList>
            <person name="Gan L."/>
        </authorList>
    </citation>
    <scope>NUCLEOTIDE SEQUENCE [LARGE SCALE GENOMIC DNA]</scope>
    <source>
        <strain evidence="1 2">SCU50</strain>
    </source>
</reference>
<gene>
    <name evidence="1" type="ORF">GI584_19515</name>
</gene>
<dbReference type="AlphaFoldDB" id="A0A5Q2TPL5"/>
<dbReference type="GO" id="GO:0005975">
    <property type="term" value="P:carbohydrate metabolic process"/>
    <property type="evidence" value="ECO:0007669"/>
    <property type="project" value="InterPro"/>
</dbReference>
<protein>
    <submittedName>
        <fullName evidence="1">Thioredoxin</fullName>
    </submittedName>
</protein>
<organism evidence="1 2">
    <name type="scientific">Gracilibacillus salitolerans</name>
    <dbReference type="NCBI Taxonomy" id="2663022"/>
    <lineage>
        <taxon>Bacteria</taxon>
        <taxon>Bacillati</taxon>
        <taxon>Bacillota</taxon>
        <taxon>Bacilli</taxon>
        <taxon>Bacillales</taxon>
        <taxon>Bacillaceae</taxon>
        <taxon>Gracilibacillus</taxon>
    </lineage>
</organism>
<evidence type="ECO:0000313" key="2">
    <source>
        <dbReference type="Proteomes" id="UP000339690"/>
    </source>
</evidence>
<accession>A0A5Q2TPL5</accession>
<dbReference type="Proteomes" id="UP000339690">
    <property type="component" value="Chromosome"/>
</dbReference>
<dbReference type="KEGG" id="grc:GI584_19515"/>
<dbReference type="SUPFAM" id="SSF48208">
    <property type="entry name" value="Six-hairpin glycosidases"/>
    <property type="match status" value="1"/>
</dbReference>
<evidence type="ECO:0000313" key="1">
    <source>
        <dbReference type="EMBL" id="QGH36101.1"/>
    </source>
</evidence>
<proteinExistence type="predicted"/>
<dbReference type="EMBL" id="CP045915">
    <property type="protein sequence ID" value="QGH36101.1"/>
    <property type="molecule type" value="Genomic_DNA"/>
</dbReference>
<sequence>MNSLERYIPHLVDAKNKLFTYEEEATKSNTSVFNREMNYVIFLSVTDGNTRALVSTGIGNSIETSWANAEDKSLSYINKKRIRPLWIKVDLAINMCVLSKQEFFQAYTNTKNNYFRKGVSFDRQFYLAFLEQEFLANAFMKNASFSMKNINDYLKSYRDLKYPILESSIKEVILFDTISYFCDKNNTYALHAGGVDNGRRIVKEVDDKTVYHMIDNASHFLAKQVKPTGEFTYGYFSHSYRSINSYNMLRHASTIDSMIKAYTITKNPMLETSIKRALNYLINQAIVTRKHPEFSKVSYVVDKQYDDEIKLGALGVAILAITKYTEIFHDDSYVDVAISLGHGILTMQHSDGQFTHALNANNLSVKEIHSMINYDGEAVFSLLRLYDFNNDNKWLEAGSLSFDYFIENEQWKNADHWLSYCANEITKYKFEDQYFDFGLKIATYKLDLISNGETTCPTSLELLMATDQMIQRIKALRKDYLFDTYSIEDIFKTINKQAEHQLNGYFFPEIAMYMRYPNKINGSFFIRHHSFRSRIDDIEHYISGYHYYFQKVSQVEKI</sequence>
<name>A0A5Q2TPL5_9BACI</name>
<keyword evidence="2" id="KW-1185">Reference proteome</keyword>
<dbReference type="RefSeq" id="WP_153792288.1">
    <property type="nucleotide sequence ID" value="NZ_CP045915.1"/>
</dbReference>
<dbReference type="InterPro" id="IPR008928">
    <property type="entry name" value="6-hairpin_glycosidase_sf"/>
</dbReference>